<dbReference type="GeneID" id="62697260"/>
<dbReference type="InterPro" id="IPR036986">
    <property type="entry name" value="S4_RNA-bd_sf"/>
</dbReference>
<evidence type="ECO:0000256" key="3">
    <source>
        <dbReference type="ARBA" id="ARBA00023235"/>
    </source>
</evidence>
<dbReference type="GO" id="GO:0003723">
    <property type="term" value="F:RNA binding"/>
    <property type="evidence" value="ECO:0007669"/>
    <property type="project" value="UniProtKB-KW"/>
</dbReference>
<evidence type="ECO:0000313" key="9">
    <source>
        <dbReference type="Proteomes" id="UP000462363"/>
    </source>
</evidence>
<evidence type="ECO:0000256" key="5">
    <source>
        <dbReference type="ARBA" id="ARBA00033164"/>
    </source>
</evidence>
<dbReference type="AlphaFoldDB" id="A0A844FCL9"/>
<dbReference type="GO" id="GO:0009982">
    <property type="term" value="F:pseudouridine synthase activity"/>
    <property type="evidence" value="ECO:0007669"/>
    <property type="project" value="InterPro"/>
</dbReference>
<dbReference type="PANTHER" id="PTHR21600">
    <property type="entry name" value="MITOCHONDRIAL RNA PSEUDOURIDINE SYNTHASE"/>
    <property type="match status" value="1"/>
</dbReference>
<dbReference type="InterPro" id="IPR006224">
    <property type="entry name" value="PsdUridine_synth_RluA-like_CS"/>
</dbReference>
<name>A0A844FCL9_CLOSV</name>
<dbReference type="InterPro" id="IPR020103">
    <property type="entry name" value="PsdUridine_synth_cat_dom_sf"/>
</dbReference>
<dbReference type="RefSeq" id="WP_004606016.1">
    <property type="nucleotide sequence ID" value="NZ_AP025569.1"/>
</dbReference>
<evidence type="ECO:0000256" key="1">
    <source>
        <dbReference type="ARBA" id="ARBA00000073"/>
    </source>
</evidence>
<dbReference type="GO" id="GO:0140098">
    <property type="term" value="F:catalytic activity, acting on RNA"/>
    <property type="evidence" value="ECO:0007669"/>
    <property type="project" value="UniProtKB-ARBA"/>
</dbReference>
<dbReference type="GO" id="GO:0006396">
    <property type="term" value="P:RNA processing"/>
    <property type="evidence" value="ECO:0007669"/>
    <property type="project" value="UniProtKB-ARBA"/>
</dbReference>
<protein>
    <recommendedName>
        <fullName evidence="4">RNA pseudouridylate synthase</fullName>
    </recommendedName>
    <alternativeName>
        <fullName evidence="5">RNA-uridine isomerase</fullName>
    </alternativeName>
</protein>
<dbReference type="Pfam" id="PF00849">
    <property type="entry name" value="PseudoU_synth_2"/>
    <property type="match status" value="1"/>
</dbReference>
<gene>
    <name evidence="8" type="ORF">FYJ37_13680</name>
</gene>
<evidence type="ECO:0000256" key="6">
    <source>
        <dbReference type="PROSITE-ProRule" id="PRU00182"/>
    </source>
</evidence>
<comment type="caution">
    <text evidence="8">The sequence shown here is derived from an EMBL/GenBank/DDBJ whole genome shotgun (WGS) entry which is preliminary data.</text>
</comment>
<comment type="similarity">
    <text evidence="2">Belongs to the pseudouridine synthase RluA family.</text>
</comment>
<accession>A0A844FCL9</accession>
<dbReference type="GO" id="GO:0001522">
    <property type="term" value="P:pseudouridine synthesis"/>
    <property type="evidence" value="ECO:0007669"/>
    <property type="project" value="InterPro"/>
</dbReference>
<dbReference type="Gene3D" id="3.10.290.10">
    <property type="entry name" value="RNA-binding S4 domain"/>
    <property type="match status" value="1"/>
</dbReference>
<evidence type="ECO:0000259" key="7">
    <source>
        <dbReference type="Pfam" id="PF00849"/>
    </source>
</evidence>
<dbReference type="InterPro" id="IPR050188">
    <property type="entry name" value="RluA_PseudoU_synthase"/>
</dbReference>
<dbReference type="InterPro" id="IPR006145">
    <property type="entry name" value="PsdUridine_synth_RsuA/RluA"/>
</dbReference>
<sequence>MKEIIISQNEAGQRLDKFLKKYLAKAPGSFLYKMLRKKNIVLNGKKATGNEKLGVGDSVKLFLADDTIGKFAGLAPIKEEYQVSVNLDIIHEDANVLFINKPAGMLSQKAAKDDVSMVEHVIAYLLAEGSITQEELRTFRPSICNRLDRNTSGLIVAGKTLIGLQAMARLFKDRTLKKYYLCFVKGGIRRREHIYGYLAKNEKTNKVTIREAGDTPIETEYVPIAYNQEMTLLKVHLITGRTHQIRAHLASKGHPLLGDYKYGDAGWNRQFQERYQVRAQQLHAYQMKLPWMEAPLDEISGMTFTAKVPPLFWRLIKETTWEHGIQEALEVQH</sequence>
<evidence type="ECO:0000256" key="4">
    <source>
        <dbReference type="ARBA" id="ARBA00031870"/>
    </source>
</evidence>
<keyword evidence="6" id="KW-0694">RNA-binding</keyword>
<dbReference type="Proteomes" id="UP000462363">
    <property type="component" value="Unassembled WGS sequence"/>
</dbReference>
<dbReference type="Gene3D" id="3.30.2350.10">
    <property type="entry name" value="Pseudouridine synthase"/>
    <property type="match status" value="1"/>
</dbReference>
<dbReference type="CDD" id="cd02869">
    <property type="entry name" value="PseudoU_synth_RluA_like"/>
    <property type="match status" value="1"/>
</dbReference>
<dbReference type="SUPFAM" id="SSF55120">
    <property type="entry name" value="Pseudouridine synthase"/>
    <property type="match status" value="1"/>
</dbReference>
<feature type="domain" description="Pseudouridine synthase RsuA/RluA-like" evidence="7">
    <location>
        <begin position="95"/>
        <end position="251"/>
    </location>
</feature>
<dbReference type="PROSITE" id="PS50889">
    <property type="entry name" value="S4"/>
    <property type="match status" value="1"/>
</dbReference>
<comment type="catalytic activity">
    <reaction evidence="1">
        <text>a uridine in RNA = a pseudouridine in RNA</text>
        <dbReference type="Rhea" id="RHEA:48348"/>
        <dbReference type="Rhea" id="RHEA-COMP:12068"/>
        <dbReference type="Rhea" id="RHEA-COMP:12069"/>
        <dbReference type="ChEBI" id="CHEBI:65314"/>
        <dbReference type="ChEBI" id="CHEBI:65315"/>
    </reaction>
</comment>
<dbReference type="PROSITE" id="PS01129">
    <property type="entry name" value="PSI_RLU"/>
    <property type="match status" value="1"/>
</dbReference>
<dbReference type="EMBL" id="VUMB01000033">
    <property type="protein sequence ID" value="MSS41361.1"/>
    <property type="molecule type" value="Genomic_DNA"/>
</dbReference>
<evidence type="ECO:0000256" key="2">
    <source>
        <dbReference type="ARBA" id="ARBA00010876"/>
    </source>
</evidence>
<organism evidence="8 9">
    <name type="scientific">Clostridium scindens (strain JCM 10418 / VPI 12708)</name>
    <dbReference type="NCBI Taxonomy" id="29347"/>
    <lineage>
        <taxon>Bacteria</taxon>
        <taxon>Bacillati</taxon>
        <taxon>Bacillota</taxon>
        <taxon>Clostridia</taxon>
        <taxon>Lachnospirales</taxon>
        <taxon>Lachnospiraceae</taxon>
    </lineage>
</organism>
<keyword evidence="3" id="KW-0413">Isomerase</keyword>
<proteinExistence type="inferred from homology"/>
<reference evidence="8 9" key="1">
    <citation type="submission" date="2019-08" db="EMBL/GenBank/DDBJ databases">
        <title>In-depth cultivation of the pig gut microbiome towards novel bacterial diversity and tailored functional studies.</title>
        <authorList>
            <person name="Wylensek D."/>
            <person name="Hitch T.C.A."/>
            <person name="Clavel T."/>
        </authorList>
    </citation>
    <scope>NUCLEOTIDE SEQUENCE [LARGE SCALE GENOMIC DNA]</scope>
    <source>
        <strain evidence="8 9">BL-389-WT-3D</strain>
    </source>
</reference>
<evidence type="ECO:0000313" key="8">
    <source>
        <dbReference type="EMBL" id="MSS41361.1"/>
    </source>
</evidence>